<sequence length="256" mass="27794">MTIDHEGRIHALLARAEHPETPEAEAQACAAKAAELMMRHAIDEAALRARRGERPEAVVYWEHLVSGGDGHARARSAGLTAVVRAYGGACALRGDGTYRRDLALLLVATRSARDALTLLLPSLTLQMDGAGTRATDAYMDGFPLELFRRKADRTRWRNGYLKAFLVGYGDRVAERVEAVRGRLRDDGPETGALVLARDDERVREEFAARFPDLARGRAQRVRSDGFSAGRDAGRFADLGSGTVTGSRPALGMPGGR</sequence>
<reference evidence="3 4" key="1">
    <citation type="submission" date="2019-06" db="EMBL/GenBank/DDBJ databases">
        <title>Sequencing the genomes of 1000 actinobacteria strains.</title>
        <authorList>
            <person name="Klenk H.-P."/>
        </authorList>
    </citation>
    <scope>NUCLEOTIDE SEQUENCE [LARGE SCALE GENOMIC DNA]</scope>
    <source>
        <strain evidence="3 4">DSM 102200</strain>
    </source>
</reference>
<evidence type="ECO:0000313" key="4">
    <source>
        <dbReference type="Proteomes" id="UP000316096"/>
    </source>
</evidence>
<dbReference type="OrthoDB" id="3478404at2"/>
<dbReference type="Pfam" id="PF10979">
    <property type="entry name" value="DUF2786"/>
    <property type="match status" value="1"/>
</dbReference>
<evidence type="ECO:0000313" key="3">
    <source>
        <dbReference type="EMBL" id="TQL90560.1"/>
    </source>
</evidence>
<dbReference type="RefSeq" id="WP_141962573.1">
    <property type="nucleotide sequence ID" value="NZ_VFOZ01000002.1"/>
</dbReference>
<comment type="caution">
    <text evidence="3">The sequence shown here is derived from an EMBL/GenBank/DDBJ whole genome shotgun (WGS) entry which is preliminary data.</text>
</comment>
<keyword evidence="4" id="KW-1185">Reference proteome</keyword>
<proteinExistence type="predicted"/>
<organism evidence="3 4">
    <name type="scientific">Actinoallomurus bryophytorum</name>
    <dbReference type="NCBI Taxonomy" id="1490222"/>
    <lineage>
        <taxon>Bacteria</taxon>
        <taxon>Bacillati</taxon>
        <taxon>Actinomycetota</taxon>
        <taxon>Actinomycetes</taxon>
        <taxon>Streptosporangiales</taxon>
        <taxon>Thermomonosporaceae</taxon>
        <taxon>Actinoallomurus</taxon>
    </lineage>
</organism>
<protein>
    <submittedName>
        <fullName evidence="3">Uncharacterized protein DUF2786</fullName>
    </submittedName>
</protein>
<dbReference type="EMBL" id="VFOZ01000002">
    <property type="protein sequence ID" value="TQL90560.1"/>
    <property type="molecule type" value="Genomic_DNA"/>
</dbReference>
<evidence type="ECO:0000259" key="2">
    <source>
        <dbReference type="Pfam" id="PF10979"/>
    </source>
</evidence>
<feature type="region of interest" description="Disordered" evidence="1">
    <location>
        <begin position="237"/>
        <end position="256"/>
    </location>
</feature>
<evidence type="ECO:0000256" key="1">
    <source>
        <dbReference type="SAM" id="MobiDB-lite"/>
    </source>
</evidence>
<dbReference type="InterPro" id="IPR024498">
    <property type="entry name" value="DUF2786"/>
</dbReference>
<accession>A0A543C0F7</accession>
<name>A0A543C0F7_9ACTN</name>
<gene>
    <name evidence="3" type="ORF">FB559_7868</name>
</gene>
<feature type="domain" description="DUF2786" evidence="2">
    <location>
        <begin position="8"/>
        <end position="44"/>
    </location>
</feature>
<dbReference type="AlphaFoldDB" id="A0A543C0F7"/>
<dbReference type="Proteomes" id="UP000316096">
    <property type="component" value="Unassembled WGS sequence"/>
</dbReference>